<evidence type="ECO:0000256" key="6">
    <source>
        <dbReference type="ARBA" id="ARBA00022694"/>
    </source>
</evidence>
<evidence type="ECO:0000256" key="7">
    <source>
        <dbReference type="ARBA" id="ARBA00022695"/>
    </source>
</evidence>
<evidence type="ECO:0000256" key="1">
    <source>
        <dbReference type="ARBA" id="ARBA00004496"/>
    </source>
</evidence>
<dbReference type="Pfam" id="PF01300">
    <property type="entry name" value="Sua5_yciO_yrdC"/>
    <property type="match status" value="1"/>
</dbReference>
<dbReference type="PANTHER" id="PTHR17490:SF16">
    <property type="entry name" value="THREONYLCARBAMOYL-AMP SYNTHASE"/>
    <property type="match status" value="1"/>
</dbReference>
<dbReference type="Proteomes" id="UP000319783">
    <property type="component" value="Unassembled WGS sequence"/>
</dbReference>
<dbReference type="InterPro" id="IPR050156">
    <property type="entry name" value="TC-AMP_synthase_SUA5"/>
</dbReference>
<dbReference type="SUPFAM" id="SSF55821">
    <property type="entry name" value="YrdC/RibB"/>
    <property type="match status" value="1"/>
</dbReference>
<keyword evidence="8" id="KW-0547">Nucleotide-binding</keyword>
<dbReference type="PROSITE" id="PS51163">
    <property type="entry name" value="YRDC"/>
    <property type="match status" value="1"/>
</dbReference>
<sequence length="210" mass="23073">MKTIVLNVKEQGLYWSHIEAAAQALRIGELVAFPTETVYGLGAHKDNPAAVAHIYEVKNRPEEKRLTLMIADRDDVRKYINHVPKTAKKLMDLFWPGALTLIFPFKDGSSLGIRLPDNTITRDLIRAAKVPVVTTSANISGYPPATDAQQVLMDLGGKIPMILDGGSTRLRSPSTVAKVHGETIEIVRHGIISESAIRSCIENNLAKHTM</sequence>
<evidence type="ECO:0000256" key="11">
    <source>
        <dbReference type="ARBA" id="ARBA00048366"/>
    </source>
</evidence>
<dbReference type="GO" id="GO:0061710">
    <property type="term" value="F:L-threonylcarbamoyladenylate synthase"/>
    <property type="evidence" value="ECO:0007669"/>
    <property type="project" value="UniProtKB-EC"/>
</dbReference>
<dbReference type="GO" id="GO:0005524">
    <property type="term" value="F:ATP binding"/>
    <property type="evidence" value="ECO:0007669"/>
    <property type="project" value="UniProtKB-KW"/>
</dbReference>
<keyword evidence="5" id="KW-0808">Transferase</keyword>
<dbReference type="GO" id="GO:0008033">
    <property type="term" value="P:tRNA processing"/>
    <property type="evidence" value="ECO:0007669"/>
    <property type="project" value="UniProtKB-KW"/>
</dbReference>
<dbReference type="AlphaFoldDB" id="A0A533QHW3"/>
<evidence type="ECO:0000256" key="2">
    <source>
        <dbReference type="ARBA" id="ARBA00007663"/>
    </source>
</evidence>
<evidence type="ECO:0000256" key="5">
    <source>
        <dbReference type="ARBA" id="ARBA00022679"/>
    </source>
</evidence>
<reference evidence="13 14" key="1">
    <citation type="submission" date="2019-04" db="EMBL/GenBank/DDBJ databases">
        <title>Genome of a novel bacterium Candidatus Jettenia ecosi reconstructed from metagenome of an anammox bioreactor.</title>
        <authorList>
            <person name="Mardanov A.V."/>
            <person name="Beletsky A.V."/>
            <person name="Ravin N.V."/>
            <person name="Botchkova E.A."/>
            <person name="Litti Y.V."/>
            <person name="Nozhevnikova A.N."/>
        </authorList>
    </citation>
    <scope>NUCLEOTIDE SEQUENCE [LARGE SCALE GENOMIC DNA]</scope>
    <source>
        <strain evidence="13">J2</strain>
    </source>
</reference>
<keyword evidence="7" id="KW-0548">Nucleotidyltransferase</keyword>
<comment type="catalytic activity">
    <reaction evidence="11">
        <text>L-threonine + hydrogencarbonate + ATP = L-threonylcarbamoyladenylate + diphosphate + H2O</text>
        <dbReference type="Rhea" id="RHEA:36407"/>
        <dbReference type="ChEBI" id="CHEBI:15377"/>
        <dbReference type="ChEBI" id="CHEBI:17544"/>
        <dbReference type="ChEBI" id="CHEBI:30616"/>
        <dbReference type="ChEBI" id="CHEBI:33019"/>
        <dbReference type="ChEBI" id="CHEBI:57926"/>
        <dbReference type="ChEBI" id="CHEBI:73682"/>
        <dbReference type="EC" id="2.7.7.87"/>
    </reaction>
</comment>
<name>A0A533QHW3_9BACT</name>
<dbReference type="EC" id="2.7.7.87" evidence="3"/>
<evidence type="ECO:0000256" key="10">
    <source>
        <dbReference type="ARBA" id="ARBA00029774"/>
    </source>
</evidence>
<dbReference type="NCBIfam" id="TIGR00057">
    <property type="entry name" value="L-threonylcarbamoyladenylate synthase"/>
    <property type="match status" value="1"/>
</dbReference>
<comment type="subcellular location">
    <subcellularLocation>
        <location evidence="1">Cytoplasm</location>
    </subcellularLocation>
</comment>
<dbReference type="PANTHER" id="PTHR17490">
    <property type="entry name" value="SUA5"/>
    <property type="match status" value="1"/>
</dbReference>
<dbReference type="EMBL" id="SULG01000023">
    <property type="protein sequence ID" value="TLD42271.1"/>
    <property type="molecule type" value="Genomic_DNA"/>
</dbReference>
<proteinExistence type="inferred from homology"/>
<dbReference type="GO" id="GO:0000049">
    <property type="term" value="F:tRNA binding"/>
    <property type="evidence" value="ECO:0007669"/>
    <property type="project" value="TreeGrafter"/>
</dbReference>
<organism evidence="13 14">
    <name type="scientific">Candidatus Jettenia ecosi</name>
    <dbReference type="NCBI Taxonomy" id="2494326"/>
    <lineage>
        <taxon>Bacteria</taxon>
        <taxon>Pseudomonadati</taxon>
        <taxon>Planctomycetota</taxon>
        <taxon>Candidatus Brocadiia</taxon>
        <taxon>Candidatus Brocadiales</taxon>
        <taxon>Candidatus Brocadiaceae</taxon>
        <taxon>Candidatus Jettenia</taxon>
    </lineage>
</organism>
<evidence type="ECO:0000259" key="12">
    <source>
        <dbReference type="PROSITE" id="PS51163"/>
    </source>
</evidence>
<comment type="similarity">
    <text evidence="2">Belongs to the SUA5 family.</text>
</comment>
<dbReference type="GO" id="GO:0003725">
    <property type="term" value="F:double-stranded RNA binding"/>
    <property type="evidence" value="ECO:0007669"/>
    <property type="project" value="InterPro"/>
</dbReference>
<keyword evidence="4" id="KW-0963">Cytoplasm</keyword>
<dbReference type="InterPro" id="IPR006070">
    <property type="entry name" value="Sua5-like_dom"/>
</dbReference>
<feature type="domain" description="YrdC-like" evidence="12">
    <location>
        <begin position="15"/>
        <end position="192"/>
    </location>
</feature>
<evidence type="ECO:0000256" key="4">
    <source>
        <dbReference type="ARBA" id="ARBA00022490"/>
    </source>
</evidence>
<evidence type="ECO:0000313" key="14">
    <source>
        <dbReference type="Proteomes" id="UP000319783"/>
    </source>
</evidence>
<evidence type="ECO:0000256" key="9">
    <source>
        <dbReference type="ARBA" id="ARBA00022840"/>
    </source>
</evidence>
<evidence type="ECO:0000256" key="3">
    <source>
        <dbReference type="ARBA" id="ARBA00012584"/>
    </source>
</evidence>
<comment type="caution">
    <text evidence="13">The sequence shown here is derived from an EMBL/GenBank/DDBJ whole genome shotgun (WGS) entry which is preliminary data.</text>
</comment>
<gene>
    <name evidence="13" type="ORF">JETT_1386</name>
</gene>
<dbReference type="GO" id="GO:0005737">
    <property type="term" value="C:cytoplasm"/>
    <property type="evidence" value="ECO:0007669"/>
    <property type="project" value="UniProtKB-SubCell"/>
</dbReference>
<evidence type="ECO:0000256" key="8">
    <source>
        <dbReference type="ARBA" id="ARBA00022741"/>
    </source>
</evidence>
<evidence type="ECO:0000313" key="13">
    <source>
        <dbReference type="EMBL" id="TLD42271.1"/>
    </source>
</evidence>
<accession>A0A533QHW3</accession>
<dbReference type="GO" id="GO:0006450">
    <property type="term" value="P:regulation of translational fidelity"/>
    <property type="evidence" value="ECO:0007669"/>
    <property type="project" value="TreeGrafter"/>
</dbReference>
<dbReference type="Gene3D" id="3.90.870.10">
    <property type="entry name" value="DHBP synthase"/>
    <property type="match status" value="1"/>
</dbReference>
<keyword evidence="9" id="KW-0067">ATP-binding</keyword>
<dbReference type="InterPro" id="IPR017945">
    <property type="entry name" value="DHBP_synth_RibB-like_a/b_dom"/>
</dbReference>
<keyword evidence="6" id="KW-0819">tRNA processing</keyword>
<protein>
    <recommendedName>
        <fullName evidence="10">L-threonylcarbamoyladenylate synthase</fullName>
        <ecNumber evidence="3">2.7.7.87</ecNumber>
    </recommendedName>
    <alternativeName>
        <fullName evidence="10">L-threonylcarbamoyladenylate synthase</fullName>
    </alternativeName>
</protein>